<dbReference type="RefSeq" id="WP_154272121.1">
    <property type="nucleotide sequence ID" value="NZ_JAGYZD010000315.1"/>
</dbReference>
<proteinExistence type="predicted"/>
<gene>
    <name evidence="1" type="ORF">KIA07_07930</name>
</gene>
<sequence length="125" mass="14511">MAEIDCLGCSVDTKDINIEILHFKQFYKHFVFEKDEEGYVKKTQKNYVDVRVVLRLVLGKELARLTSYCGNRYYFVATKTCLVRAITKERLTKTGLFDPYDYYISRSCVNCMPSGMYGGVRGLFI</sequence>
<dbReference type="EMBL" id="JAHAIK010000026">
    <property type="protein sequence ID" value="MBS5965570.1"/>
    <property type="molecule type" value="Genomic_DNA"/>
</dbReference>
<evidence type="ECO:0000313" key="1">
    <source>
        <dbReference type="EMBL" id="MBS5965570.1"/>
    </source>
</evidence>
<dbReference type="Proteomes" id="UP000730862">
    <property type="component" value="Unassembled WGS sequence"/>
</dbReference>
<organism evidence="1 2">
    <name type="scientific">Finegoldia magna</name>
    <name type="common">Peptostreptococcus magnus</name>
    <dbReference type="NCBI Taxonomy" id="1260"/>
    <lineage>
        <taxon>Bacteria</taxon>
        <taxon>Bacillati</taxon>
        <taxon>Bacillota</taxon>
        <taxon>Tissierellia</taxon>
        <taxon>Tissierellales</taxon>
        <taxon>Peptoniphilaceae</taxon>
        <taxon>Finegoldia</taxon>
    </lineage>
</organism>
<accession>A0A943QNZ3</accession>
<evidence type="ECO:0000313" key="2">
    <source>
        <dbReference type="Proteomes" id="UP000730862"/>
    </source>
</evidence>
<name>A0A943QNZ3_FINMA</name>
<protein>
    <submittedName>
        <fullName evidence="1">Uncharacterized protein</fullName>
    </submittedName>
</protein>
<reference evidence="1" key="1">
    <citation type="submission" date="2021-02" db="EMBL/GenBank/DDBJ databases">
        <title>Infant gut strain persistence is associated with maternal origin, phylogeny, and functional potential including surface adhesion and iron acquisition.</title>
        <authorList>
            <person name="Lou Y.C."/>
        </authorList>
    </citation>
    <scope>NUCLEOTIDE SEQUENCE</scope>
    <source>
        <strain evidence="1">L3_058_000G1_dasL3_058_000G1_concoct_72</strain>
    </source>
</reference>
<comment type="caution">
    <text evidence="1">The sequence shown here is derived from an EMBL/GenBank/DDBJ whole genome shotgun (WGS) entry which is preliminary data.</text>
</comment>
<dbReference type="AlphaFoldDB" id="A0A943QNZ3"/>